<dbReference type="AlphaFoldDB" id="A0AA86NV86"/>
<keyword evidence="3" id="KW-1185">Reference proteome</keyword>
<dbReference type="EMBL" id="CAXDID020000081">
    <property type="protein sequence ID" value="CAL6018740.1"/>
    <property type="molecule type" value="Genomic_DNA"/>
</dbReference>
<reference evidence="1" key="1">
    <citation type="submission" date="2023-06" db="EMBL/GenBank/DDBJ databases">
        <authorList>
            <person name="Kurt Z."/>
        </authorList>
    </citation>
    <scope>NUCLEOTIDE SEQUENCE</scope>
</reference>
<proteinExistence type="predicted"/>
<comment type="caution">
    <text evidence="1">The sequence shown here is derived from an EMBL/GenBank/DDBJ whole genome shotgun (WGS) entry which is preliminary data.</text>
</comment>
<dbReference type="Proteomes" id="UP001642409">
    <property type="component" value="Unassembled WGS sequence"/>
</dbReference>
<dbReference type="EMBL" id="CATOUU010000347">
    <property type="protein sequence ID" value="CAI9925772.1"/>
    <property type="molecule type" value="Genomic_DNA"/>
</dbReference>
<reference evidence="2 3" key="2">
    <citation type="submission" date="2024-07" db="EMBL/GenBank/DDBJ databases">
        <authorList>
            <person name="Akdeniz Z."/>
        </authorList>
    </citation>
    <scope>NUCLEOTIDE SEQUENCE [LARGE SCALE GENOMIC DNA]</scope>
</reference>
<evidence type="ECO:0000313" key="2">
    <source>
        <dbReference type="EMBL" id="CAL6018740.1"/>
    </source>
</evidence>
<evidence type="ECO:0000313" key="1">
    <source>
        <dbReference type="EMBL" id="CAI9925772.1"/>
    </source>
</evidence>
<accession>A0AA86NV86</accession>
<sequence>MITAQICNRQLVVLQTLYTFCQLSTVLDTKTINHDVQFSSTYKFDGAIFFGSSSAKIDQFKYVGNIVMNSNMNMFAFIIVDLLQISNSVIDISNVRSPFGSLLQHQGYLTLNNCTLRFEYIGTGVGGLSFSSFSMITLTLVVNNCTYEQSIIAERGGVLAYSASRLFRIQYFNVTGTFQVPIVYLTQVCNKLLLEFFEVYIPFKFQNQCGNGNFTGFCTTIPLYSQCEYKTITLQINTQQIQFDGIKTSVQCWCSSYIENAYVNLDQVQFSNTYYSKISIFCQQQTFKRIILKGDFKLQTSTKTTTYASIFTRPTSENNISIINCSFEVTFKVTNPITENLIFIVLVLNQDLNSIIFNNSIIQQFVQTQQFKHVRRFNIKVLLVYLSIQ</sequence>
<gene>
    <name evidence="1" type="ORF">HINF_LOCUS13417</name>
    <name evidence="2" type="ORF">HINF_LOCUS26614</name>
</gene>
<protein>
    <submittedName>
        <fullName evidence="2">Hypothetical_protein</fullName>
    </submittedName>
</protein>
<name>A0AA86NV86_9EUKA</name>
<organism evidence="1">
    <name type="scientific">Hexamita inflata</name>
    <dbReference type="NCBI Taxonomy" id="28002"/>
    <lineage>
        <taxon>Eukaryota</taxon>
        <taxon>Metamonada</taxon>
        <taxon>Diplomonadida</taxon>
        <taxon>Hexamitidae</taxon>
        <taxon>Hexamitinae</taxon>
        <taxon>Hexamita</taxon>
    </lineage>
</organism>
<evidence type="ECO:0000313" key="3">
    <source>
        <dbReference type="Proteomes" id="UP001642409"/>
    </source>
</evidence>